<evidence type="ECO:0000256" key="7">
    <source>
        <dbReference type="PROSITE-ProRule" id="PRU10141"/>
    </source>
</evidence>
<reference evidence="10 11" key="1">
    <citation type="journal article" date="2025" name="Microbiol. Resour. Announc.">
        <title>Draft genome sequences for Neonectria magnoliae and Neonectria punicea, canker pathogens of Liriodendron tulipifera and Acer saccharum in West Virginia.</title>
        <authorList>
            <person name="Petronek H.M."/>
            <person name="Kasson M.T."/>
            <person name="Metheny A.M."/>
            <person name="Stauder C.M."/>
            <person name="Lovett B."/>
            <person name="Lynch S.C."/>
            <person name="Garnas J.R."/>
            <person name="Kasson L.R."/>
            <person name="Stajich J.E."/>
        </authorList>
    </citation>
    <scope>NUCLEOTIDE SEQUENCE [LARGE SCALE GENOMIC DNA]</scope>
    <source>
        <strain evidence="10 11">NRRL 64653</strain>
    </source>
</reference>
<dbReference type="Pfam" id="PF00069">
    <property type="entry name" value="Pkinase"/>
    <property type="match status" value="1"/>
</dbReference>
<protein>
    <recommendedName>
        <fullName evidence="9">Protein kinase domain-containing protein</fullName>
    </recommendedName>
</protein>
<evidence type="ECO:0000313" key="11">
    <source>
        <dbReference type="Proteomes" id="UP001498476"/>
    </source>
</evidence>
<evidence type="ECO:0000256" key="1">
    <source>
        <dbReference type="ARBA" id="ARBA00006529"/>
    </source>
</evidence>
<evidence type="ECO:0000256" key="2">
    <source>
        <dbReference type="ARBA" id="ARBA00022527"/>
    </source>
</evidence>
<evidence type="ECO:0000256" key="8">
    <source>
        <dbReference type="SAM" id="MobiDB-lite"/>
    </source>
</evidence>
<keyword evidence="4 7" id="KW-0547">Nucleotide-binding</keyword>
<keyword evidence="3" id="KW-0808">Transferase</keyword>
<evidence type="ECO:0000256" key="3">
    <source>
        <dbReference type="ARBA" id="ARBA00022679"/>
    </source>
</evidence>
<evidence type="ECO:0000259" key="9">
    <source>
        <dbReference type="PROSITE" id="PS50011"/>
    </source>
</evidence>
<evidence type="ECO:0000256" key="4">
    <source>
        <dbReference type="ARBA" id="ARBA00022741"/>
    </source>
</evidence>
<feature type="region of interest" description="Disordered" evidence="8">
    <location>
        <begin position="1"/>
        <end position="20"/>
    </location>
</feature>
<dbReference type="PROSITE" id="PS00107">
    <property type="entry name" value="PROTEIN_KINASE_ATP"/>
    <property type="match status" value="1"/>
</dbReference>
<keyword evidence="6 7" id="KW-0067">ATP-binding</keyword>
<evidence type="ECO:0000313" key="10">
    <source>
        <dbReference type="EMBL" id="KAK7408922.1"/>
    </source>
</evidence>
<feature type="compositionally biased region" description="Polar residues" evidence="8">
    <location>
        <begin position="8"/>
        <end position="20"/>
    </location>
</feature>
<comment type="caution">
    <text evidence="10">The sequence shown here is derived from an EMBL/GenBank/DDBJ whole genome shotgun (WGS) entry which is preliminary data.</text>
</comment>
<dbReference type="InterPro" id="IPR000719">
    <property type="entry name" value="Prot_kinase_dom"/>
</dbReference>
<dbReference type="EMBL" id="JAZAVJ010000169">
    <property type="protein sequence ID" value="KAK7408922.1"/>
    <property type="molecule type" value="Genomic_DNA"/>
</dbReference>
<organism evidence="10 11">
    <name type="scientific">Neonectria punicea</name>
    <dbReference type="NCBI Taxonomy" id="979145"/>
    <lineage>
        <taxon>Eukaryota</taxon>
        <taxon>Fungi</taxon>
        <taxon>Dikarya</taxon>
        <taxon>Ascomycota</taxon>
        <taxon>Pezizomycotina</taxon>
        <taxon>Sordariomycetes</taxon>
        <taxon>Hypocreomycetidae</taxon>
        <taxon>Hypocreales</taxon>
        <taxon>Nectriaceae</taxon>
        <taxon>Neonectria</taxon>
    </lineage>
</organism>
<proteinExistence type="inferred from homology"/>
<keyword evidence="2" id="KW-0723">Serine/threonine-protein kinase</keyword>
<comment type="similarity">
    <text evidence="1">Belongs to the protein kinase superfamily. STE Ser/Thr protein kinase family. MAP kinase kinase kinase subfamily.</text>
</comment>
<dbReference type="SUPFAM" id="SSF56112">
    <property type="entry name" value="Protein kinase-like (PK-like)"/>
    <property type="match status" value="1"/>
</dbReference>
<dbReference type="PANTHER" id="PTHR11584">
    <property type="entry name" value="SERINE/THREONINE PROTEIN KINASE"/>
    <property type="match status" value="1"/>
</dbReference>
<keyword evidence="5" id="KW-0418">Kinase</keyword>
<dbReference type="Proteomes" id="UP001498476">
    <property type="component" value="Unassembled WGS sequence"/>
</dbReference>
<evidence type="ECO:0000256" key="6">
    <source>
        <dbReference type="ARBA" id="ARBA00022840"/>
    </source>
</evidence>
<gene>
    <name evidence="10" type="ORF">QQX98_008926</name>
</gene>
<sequence>MFYDRSHSQTSQVFGGNTTPFEAERPRKVVVKENHNTVIGMGGHNRDLFQFRLQWHWNLDGIMKTFNRIDKRPKQNLPASQRPYMRYIETGFLGAGSFGSVAKAIDVDSGQLMAVKKVLNPSRTGQQRQMGYLEHEVEVLSKFRHRHIVDFISAQNWGGFEVEIFMGSERRKPSRFDPQ</sequence>
<keyword evidence="11" id="KW-1185">Reference proteome</keyword>
<evidence type="ECO:0000256" key="5">
    <source>
        <dbReference type="ARBA" id="ARBA00022777"/>
    </source>
</evidence>
<accession>A0ABR1GTT0</accession>
<feature type="binding site" evidence="7">
    <location>
        <position position="117"/>
    </location>
    <ligand>
        <name>ATP</name>
        <dbReference type="ChEBI" id="CHEBI:30616"/>
    </ligand>
</feature>
<dbReference type="InterPro" id="IPR017441">
    <property type="entry name" value="Protein_kinase_ATP_BS"/>
</dbReference>
<name>A0ABR1GTT0_9HYPO</name>
<dbReference type="PANTHER" id="PTHR11584:SF369">
    <property type="entry name" value="MITOGEN-ACTIVATED PROTEIN KINASE KINASE KINASE 19-RELATED"/>
    <property type="match status" value="1"/>
</dbReference>
<dbReference type="PROSITE" id="PS50011">
    <property type="entry name" value="PROTEIN_KINASE_DOM"/>
    <property type="match status" value="1"/>
</dbReference>
<feature type="domain" description="Protein kinase" evidence="9">
    <location>
        <begin position="87"/>
        <end position="179"/>
    </location>
</feature>
<dbReference type="Gene3D" id="3.30.200.20">
    <property type="entry name" value="Phosphorylase Kinase, domain 1"/>
    <property type="match status" value="1"/>
</dbReference>
<dbReference type="InterPro" id="IPR011009">
    <property type="entry name" value="Kinase-like_dom_sf"/>
</dbReference>